<gene>
    <name evidence="1" type="ORF">ACS15_5446</name>
</gene>
<accession>A0AAC9BPA7</accession>
<name>A0AAC9BPA7_9RALS</name>
<evidence type="ECO:0000313" key="2">
    <source>
        <dbReference type="Proteomes" id="UP000077927"/>
    </source>
</evidence>
<proteinExistence type="predicted"/>
<protein>
    <submittedName>
        <fullName evidence="1">Uncharacterized protein</fullName>
    </submittedName>
</protein>
<sequence>MRTGNQDLAAQSLRPSPSVSAMEYFLHLPLARAWKARSCPAH</sequence>
<dbReference type="EMBL" id="CP012606">
    <property type="protein sequence ID" value="ANH76570.1"/>
    <property type="molecule type" value="Genomic_DNA"/>
</dbReference>
<dbReference type="Proteomes" id="UP000077927">
    <property type="component" value="Chromosome 2"/>
</dbReference>
<organism evidence="1 2">
    <name type="scientific">Ralstonia insidiosa</name>
    <dbReference type="NCBI Taxonomy" id="190721"/>
    <lineage>
        <taxon>Bacteria</taxon>
        <taxon>Pseudomonadati</taxon>
        <taxon>Pseudomonadota</taxon>
        <taxon>Betaproteobacteria</taxon>
        <taxon>Burkholderiales</taxon>
        <taxon>Burkholderiaceae</taxon>
        <taxon>Ralstonia</taxon>
    </lineage>
</organism>
<dbReference type="KEGG" id="rin:ACS15_5446"/>
<evidence type="ECO:0000313" key="1">
    <source>
        <dbReference type="EMBL" id="ANH76570.1"/>
    </source>
</evidence>
<dbReference type="AlphaFoldDB" id="A0AAC9BPA7"/>
<reference evidence="1 2" key="1">
    <citation type="submission" date="2015-09" db="EMBL/GenBank/DDBJ databases">
        <authorList>
            <person name="Xu Y."/>
            <person name="Nagy A."/>
            <person name="Liu N.T."/>
            <person name="Nou X."/>
        </authorList>
    </citation>
    <scope>NUCLEOTIDE SEQUENCE [LARGE SCALE GENOMIC DNA]</scope>
    <source>
        <strain evidence="1 2">FC1138</strain>
    </source>
</reference>